<keyword evidence="2" id="KW-1185">Reference proteome</keyword>
<evidence type="ECO:0000313" key="2">
    <source>
        <dbReference type="Proteomes" id="UP001054945"/>
    </source>
</evidence>
<dbReference type="AlphaFoldDB" id="A0AAV4NC59"/>
<gene>
    <name evidence="1" type="ORF">CEXT_524531</name>
</gene>
<name>A0AAV4NC59_CAEEX</name>
<accession>A0AAV4NC59</accession>
<evidence type="ECO:0000313" key="1">
    <source>
        <dbReference type="EMBL" id="GIX81029.1"/>
    </source>
</evidence>
<comment type="caution">
    <text evidence="1">The sequence shown here is derived from an EMBL/GenBank/DDBJ whole genome shotgun (WGS) entry which is preliminary data.</text>
</comment>
<sequence length="81" mass="9785">MSSLTEAIQTCNEPLSKYKSYNFLRKFSILCREIKDYIEDSSNPEQVIFLLKREFRDCLCAIHHMLLCCFPFTIHRREFWS</sequence>
<reference evidence="1 2" key="1">
    <citation type="submission" date="2021-06" db="EMBL/GenBank/DDBJ databases">
        <title>Caerostris extrusa draft genome.</title>
        <authorList>
            <person name="Kono N."/>
            <person name="Arakawa K."/>
        </authorList>
    </citation>
    <scope>NUCLEOTIDE SEQUENCE [LARGE SCALE GENOMIC DNA]</scope>
</reference>
<organism evidence="1 2">
    <name type="scientific">Caerostris extrusa</name>
    <name type="common">Bark spider</name>
    <name type="synonym">Caerostris bankana</name>
    <dbReference type="NCBI Taxonomy" id="172846"/>
    <lineage>
        <taxon>Eukaryota</taxon>
        <taxon>Metazoa</taxon>
        <taxon>Ecdysozoa</taxon>
        <taxon>Arthropoda</taxon>
        <taxon>Chelicerata</taxon>
        <taxon>Arachnida</taxon>
        <taxon>Araneae</taxon>
        <taxon>Araneomorphae</taxon>
        <taxon>Entelegynae</taxon>
        <taxon>Araneoidea</taxon>
        <taxon>Araneidae</taxon>
        <taxon>Caerostris</taxon>
    </lineage>
</organism>
<proteinExistence type="predicted"/>
<protein>
    <submittedName>
        <fullName evidence="1">Uncharacterized protein</fullName>
    </submittedName>
</protein>
<dbReference type="Proteomes" id="UP001054945">
    <property type="component" value="Unassembled WGS sequence"/>
</dbReference>
<dbReference type="EMBL" id="BPLR01003088">
    <property type="protein sequence ID" value="GIX81029.1"/>
    <property type="molecule type" value="Genomic_DNA"/>
</dbReference>